<evidence type="ECO:0000256" key="2">
    <source>
        <dbReference type="SAM" id="SignalP"/>
    </source>
</evidence>
<keyword evidence="4" id="KW-1185">Reference proteome</keyword>
<protein>
    <recommendedName>
        <fullName evidence="5">DUF4468 domain-containing protein</fullName>
    </recommendedName>
</protein>
<feature type="chain" id="PRO_5013263450" description="DUF4468 domain-containing protein" evidence="2">
    <location>
        <begin position="21"/>
        <end position="192"/>
    </location>
</feature>
<evidence type="ECO:0000313" key="4">
    <source>
        <dbReference type="Proteomes" id="UP000219559"/>
    </source>
</evidence>
<keyword evidence="2" id="KW-0732">Signal</keyword>
<accession>A0A2A4GED1</accession>
<evidence type="ECO:0000256" key="1">
    <source>
        <dbReference type="SAM" id="MobiDB-lite"/>
    </source>
</evidence>
<dbReference type="RefSeq" id="WP_097441861.1">
    <property type="nucleotide sequence ID" value="NZ_NBWU01000001.1"/>
</dbReference>
<organism evidence="3 4">
    <name type="scientific">Sediminicola luteus</name>
    <dbReference type="NCBI Taxonomy" id="319238"/>
    <lineage>
        <taxon>Bacteria</taxon>
        <taxon>Pseudomonadati</taxon>
        <taxon>Bacteroidota</taxon>
        <taxon>Flavobacteriia</taxon>
        <taxon>Flavobacteriales</taxon>
        <taxon>Flavobacteriaceae</taxon>
        <taxon>Sediminicola</taxon>
    </lineage>
</organism>
<dbReference type="InterPro" id="IPR027417">
    <property type="entry name" value="P-loop_NTPase"/>
</dbReference>
<gene>
    <name evidence="3" type="ORF">B7P33_03310</name>
</gene>
<feature type="signal peptide" evidence="2">
    <location>
        <begin position="1"/>
        <end position="20"/>
    </location>
</feature>
<feature type="region of interest" description="Disordered" evidence="1">
    <location>
        <begin position="170"/>
        <end position="192"/>
    </location>
</feature>
<dbReference type="Proteomes" id="UP000219559">
    <property type="component" value="Unassembled WGS sequence"/>
</dbReference>
<reference evidence="3 4" key="1">
    <citation type="submission" date="2017-04" db="EMBL/GenBank/DDBJ databases">
        <title>A new member of the family Flavobacteriaceae isolated from ascidians.</title>
        <authorList>
            <person name="Chen L."/>
        </authorList>
    </citation>
    <scope>NUCLEOTIDE SEQUENCE [LARGE SCALE GENOMIC DNA]</scope>
    <source>
        <strain evidence="3 4">HQA918</strain>
    </source>
</reference>
<proteinExistence type="predicted"/>
<comment type="caution">
    <text evidence="3">The sequence shown here is derived from an EMBL/GenBank/DDBJ whole genome shotgun (WGS) entry which is preliminary data.</text>
</comment>
<dbReference type="Gene3D" id="3.40.50.300">
    <property type="entry name" value="P-loop containing nucleotide triphosphate hydrolases"/>
    <property type="match status" value="1"/>
</dbReference>
<dbReference type="EMBL" id="NBWU01000001">
    <property type="protein sequence ID" value="PCE66340.1"/>
    <property type="molecule type" value="Genomic_DNA"/>
</dbReference>
<evidence type="ECO:0008006" key="5">
    <source>
        <dbReference type="Google" id="ProtNLM"/>
    </source>
</evidence>
<evidence type="ECO:0000313" key="3">
    <source>
        <dbReference type="EMBL" id="PCE66340.1"/>
    </source>
</evidence>
<sequence>MKNVVVSLIMAISMVTTGMAQESRSSSRSSSSSSNISISVSETNTSYKVKSSFSKKNTEKLIDFLKSELGAEGMRVNGSYVWADVAQGEKSFECTVGKGKWRVFMDRNLMGKADYTDKKKIMERAAELVGGRSRPKYEGALRDYEISKESAERSYERAQRRLEQAQMELERAQGALERAQKELETKKKGKQN</sequence>
<dbReference type="AlphaFoldDB" id="A0A2A4GED1"/>
<name>A0A2A4GED1_9FLAO</name>